<protein>
    <submittedName>
        <fullName evidence="1">Type 12 methyltransferase</fullName>
    </submittedName>
</protein>
<dbReference type="Pfam" id="PF13489">
    <property type="entry name" value="Methyltransf_23"/>
    <property type="match status" value="1"/>
</dbReference>
<organism evidence="1 2">
    <name type="scientific">Sphingobium herbicidovorans (strain ATCC 700291 / DSM 11019 / CCUG 56400 / KCTC 2939 / LMG 18315 / NBRC 16415 / MH)</name>
    <name type="common">Sphingomonas herbicidovorans</name>
    <dbReference type="NCBI Taxonomy" id="1219045"/>
    <lineage>
        <taxon>Bacteria</taxon>
        <taxon>Pseudomonadati</taxon>
        <taxon>Pseudomonadota</taxon>
        <taxon>Alphaproteobacteria</taxon>
        <taxon>Sphingomonadales</taxon>
        <taxon>Sphingomonadaceae</taxon>
        <taxon>Sphingobium</taxon>
    </lineage>
</organism>
<proteinExistence type="predicted"/>
<dbReference type="STRING" id="76947.GCA_002080435_02403"/>
<accession>A0A086PE69</accession>
<dbReference type="eggNOG" id="COG0500">
    <property type="taxonomic scope" value="Bacteria"/>
</dbReference>
<keyword evidence="1" id="KW-0489">Methyltransferase</keyword>
<gene>
    <name evidence="1" type="ORF">BV98_000544</name>
</gene>
<dbReference type="OrthoDB" id="9810247at2"/>
<dbReference type="Gene3D" id="3.40.50.150">
    <property type="entry name" value="Vaccinia Virus protein VP39"/>
    <property type="match status" value="1"/>
</dbReference>
<dbReference type="PATRIC" id="fig|1219045.3.peg.556"/>
<dbReference type="InterPro" id="IPR029063">
    <property type="entry name" value="SAM-dependent_MTases_sf"/>
</dbReference>
<dbReference type="CDD" id="cd02440">
    <property type="entry name" value="AdoMet_MTases"/>
    <property type="match status" value="1"/>
</dbReference>
<dbReference type="EMBL" id="JFZA02000002">
    <property type="protein sequence ID" value="KFG91687.1"/>
    <property type="molecule type" value="Genomic_DNA"/>
</dbReference>
<comment type="caution">
    <text evidence="1">The sequence shown here is derived from an EMBL/GenBank/DDBJ whole genome shotgun (WGS) entry which is preliminary data.</text>
</comment>
<reference evidence="1" key="1">
    <citation type="submission" date="2014-08" db="EMBL/GenBank/DDBJ databases">
        <title>Draft genome sequences of Sphingobium herbicidovorans.</title>
        <authorList>
            <person name="Gan H.M."/>
            <person name="Gan H.Y."/>
            <person name="Savka M.A."/>
        </authorList>
    </citation>
    <scope>NUCLEOTIDE SEQUENCE [LARGE SCALE GENOMIC DNA]</scope>
    <source>
        <strain evidence="1">NBRC 16415</strain>
    </source>
</reference>
<keyword evidence="1" id="KW-0808">Transferase</keyword>
<dbReference type="SUPFAM" id="SSF53335">
    <property type="entry name" value="S-adenosyl-L-methionine-dependent methyltransferases"/>
    <property type="match status" value="1"/>
</dbReference>
<dbReference type="RefSeq" id="WP_037462563.1">
    <property type="nucleotide sequence ID" value="NZ_BCZD01000018.1"/>
</dbReference>
<dbReference type="Proteomes" id="UP000024284">
    <property type="component" value="Unassembled WGS sequence"/>
</dbReference>
<name>A0A086PE69_SPHHM</name>
<dbReference type="GO" id="GO:0032259">
    <property type="term" value="P:methylation"/>
    <property type="evidence" value="ECO:0007669"/>
    <property type="project" value="UniProtKB-KW"/>
</dbReference>
<keyword evidence="2" id="KW-1185">Reference proteome</keyword>
<evidence type="ECO:0000313" key="2">
    <source>
        <dbReference type="Proteomes" id="UP000024284"/>
    </source>
</evidence>
<dbReference type="GO" id="GO:0008168">
    <property type="term" value="F:methyltransferase activity"/>
    <property type="evidence" value="ECO:0007669"/>
    <property type="project" value="UniProtKB-KW"/>
</dbReference>
<evidence type="ECO:0000313" key="1">
    <source>
        <dbReference type="EMBL" id="KFG91687.1"/>
    </source>
</evidence>
<dbReference type="AlphaFoldDB" id="A0A086PE69"/>
<sequence length="241" mass="26130">MDRSAYASMSAQEQDHWWFVARRTIIDSLVRAHVPLPSDARILEAGCGTGGNLALLAQYGALDAIEYDADARSHASARGLCRVEAGALPDAIGFGEARYDLIALLDVLEHIDADTASLEALGARLAPNGRLLLTVPAAPWLWSDHDELHHHKRRYTHAGLLEVIRAAGLKVEVSGYFNSLLFPLAVAQRIAHQLLRRAAPLDARPSPLVNAALQRVFAAERHLLGRVSFPAGLSLYAILSA</sequence>
<dbReference type="PANTHER" id="PTHR43861">
    <property type="entry name" value="TRANS-ACONITATE 2-METHYLTRANSFERASE-RELATED"/>
    <property type="match status" value="1"/>
</dbReference>